<dbReference type="Gene3D" id="1.10.3720.10">
    <property type="entry name" value="MetI-like"/>
    <property type="match status" value="1"/>
</dbReference>
<dbReference type="GO" id="GO:0015031">
    <property type="term" value="P:protein transport"/>
    <property type="evidence" value="ECO:0007669"/>
    <property type="project" value="UniProtKB-KW"/>
</dbReference>
<evidence type="ECO:0000256" key="4">
    <source>
        <dbReference type="ARBA" id="ARBA00022519"/>
    </source>
</evidence>
<evidence type="ECO:0000256" key="8">
    <source>
        <dbReference type="ARBA" id="ARBA00022989"/>
    </source>
</evidence>
<comment type="caution">
    <text evidence="14">The sequence shown here is derived from an EMBL/GenBank/DDBJ whole genome shotgun (WGS) entry which is preliminary data.</text>
</comment>
<dbReference type="SUPFAM" id="SSF161098">
    <property type="entry name" value="MetI-like"/>
    <property type="match status" value="1"/>
</dbReference>
<dbReference type="GO" id="GO:0055085">
    <property type="term" value="P:transmembrane transport"/>
    <property type="evidence" value="ECO:0007669"/>
    <property type="project" value="InterPro"/>
</dbReference>
<keyword evidence="8 12" id="KW-1133">Transmembrane helix</keyword>
<evidence type="ECO:0000256" key="3">
    <source>
        <dbReference type="ARBA" id="ARBA00022475"/>
    </source>
</evidence>
<feature type="transmembrane region" description="Helical" evidence="12">
    <location>
        <begin position="105"/>
        <end position="126"/>
    </location>
</feature>
<dbReference type="InterPro" id="IPR025966">
    <property type="entry name" value="OppC_N"/>
</dbReference>
<dbReference type="Proteomes" id="UP000552644">
    <property type="component" value="Unassembled WGS sequence"/>
</dbReference>
<reference evidence="14 15" key="1">
    <citation type="submission" date="2020-08" db="EMBL/GenBank/DDBJ databases">
        <title>Genomic Encyclopedia of Type Strains, Phase III (KMG-III): the genomes of soil and plant-associated and newly described type strains.</title>
        <authorList>
            <person name="Whitman W."/>
        </authorList>
    </citation>
    <scope>NUCLEOTIDE SEQUENCE [LARGE SCALE GENOMIC DNA]</scope>
    <source>
        <strain evidence="14 15">CECT 8840</strain>
    </source>
</reference>
<organism evidence="14 15">
    <name type="scientific">Streptosporangium saharense</name>
    <dbReference type="NCBI Taxonomy" id="1706840"/>
    <lineage>
        <taxon>Bacteria</taxon>
        <taxon>Bacillati</taxon>
        <taxon>Actinomycetota</taxon>
        <taxon>Actinomycetes</taxon>
        <taxon>Streptosporangiales</taxon>
        <taxon>Streptosporangiaceae</taxon>
        <taxon>Streptosporangium</taxon>
    </lineage>
</organism>
<evidence type="ECO:0000256" key="7">
    <source>
        <dbReference type="ARBA" id="ARBA00022927"/>
    </source>
</evidence>
<dbReference type="CDD" id="cd06261">
    <property type="entry name" value="TM_PBP2"/>
    <property type="match status" value="1"/>
</dbReference>
<keyword evidence="5 12" id="KW-0812">Transmembrane</keyword>
<evidence type="ECO:0000256" key="1">
    <source>
        <dbReference type="ARBA" id="ARBA00004429"/>
    </source>
</evidence>
<keyword evidence="3" id="KW-1003">Cell membrane</keyword>
<evidence type="ECO:0000259" key="13">
    <source>
        <dbReference type="PROSITE" id="PS50928"/>
    </source>
</evidence>
<feature type="domain" description="ABC transmembrane type-1" evidence="13">
    <location>
        <begin position="103"/>
        <end position="291"/>
    </location>
</feature>
<feature type="transmembrane region" description="Helical" evidence="12">
    <location>
        <begin position="39"/>
        <end position="63"/>
    </location>
</feature>
<evidence type="ECO:0000313" key="14">
    <source>
        <dbReference type="EMBL" id="MBB4919197.1"/>
    </source>
</evidence>
<evidence type="ECO:0000256" key="10">
    <source>
        <dbReference type="ARBA" id="ARBA00024202"/>
    </source>
</evidence>
<keyword evidence="4" id="KW-0997">Cell inner membrane</keyword>
<keyword evidence="2 12" id="KW-0813">Transport</keyword>
<gene>
    <name evidence="14" type="ORF">FHS44_006339</name>
</gene>
<dbReference type="Pfam" id="PF00528">
    <property type="entry name" value="BPD_transp_1"/>
    <property type="match status" value="1"/>
</dbReference>
<evidence type="ECO:0000256" key="2">
    <source>
        <dbReference type="ARBA" id="ARBA00022448"/>
    </source>
</evidence>
<dbReference type="InterPro" id="IPR050366">
    <property type="entry name" value="BP-dependent_transpt_permease"/>
</dbReference>
<accession>A0A7W7VQM5</accession>
<evidence type="ECO:0000256" key="12">
    <source>
        <dbReference type="RuleBase" id="RU363032"/>
    </source>
</evidence>
<sequence length="307" mass="32880">MPEMDILAPVPTGAPGEVKQEAPGAPYRLMVRRFLRHRLATVSLVVFTCLVLLAFVGGSLWHYSYDVFTPDNSVPPSLEHPFGTDATGYDLFAQVLRGTQRSIEIALLVAGVSGAFGSVWGAVAGLYGGRIDTVMMRIVDLVLIFPAIAVAAVLAGNVAHGEQSWALVGLVLAALTWPYVARLVRGLVLSLREREYVAAARSFGASIPHIIFRHILPNAMGTIIVTVTVNVAVAILAETALSFIGFGVQPPDTSLGLLVSQNQTAITTRPWLFYFPGLFIVLIALSVNFIGDGLRDALDTTQSGRRA</sequence>
<feature type="transmembrane region" description="Helical" evidence="12">
    <location>
        <begin position="271"/>
        <end position="290"/>
    </location>
</feature>
<keyword evidence="6" id="KW-0571">Peptide transport</keyword>
<evidence type="ECO:0000256" key="11">
    <source>
        <dbReference type="ARBA" id="ARBA00072251"/>
    </source>
</evidence>
<keyword evidence="7" id="KW-0653">Protein transport</keyword>
<evidence type="ECO:0000313" key="15">
    <source>
        <dbReference type="Proteomes" id="UP000552644"/>
    </source>
</evidence>
<name>A0A7W7VQM5_9ACTN</name>
<keyword evidence="9 12" id="KW-0472">Membrane</keyword>
<evidence type="ECO:0000256" key="6">
    <source>
        <dbReference type="ARBA" id="ARBA00022856"/>
    </source>
</evidence>
<keyword evidence="15" id="KW-1185">Reference proteome</keyword>
<feature type="transmembrane region" description="Helical" evidence="12">
    <location>
        <begin position="165"/>
        <end position="184"/>
    </location>
</feature>
<comment type="similarity">
    <text evidence="10">Belongs to the binding-protein-dependent transport system permease family. OppBC subfamily.</text>
</comment>
<comment type="subcellular location">
    <subcellularLocation>
        <location evidence="1">Cell inner membrane</location>
        <topology evidence="1">Multi-pass membrane protein</topology>
    </subcellularLocation>
    <subcellularLocation>
        <location evidence="12">Cell membrane</location>
        <topology evidence="12">Multi-pass membrane protein</topology>
    </subcellularLocation>
</comment>
<dbReference type="Pfam" id="PF12911">
    <property type="entry name" value="OppC_N"/>
    <property type="match status" value="1"/>
</dbReference>
<dbReference type="AlphaFoldDB" id="A0A7W7VQM5"/>
<dbReference type="GO" id="GO:0005886">
    <property type="term" value="C:plasma membrane"/>
    <property type="evidence" value="ECO:0007669"/>
    <property type="project" value="UniProtKB-SubCell"/>
</dbReference>
<dbReference type="EMBL" id="JACHJP010000009">
    <property type="protein sequence ID" value="MBB4919197.1"/>
    <property type="molecule type" value="Genomic_DNA"/>
</dbReference>
<dbReference type="PANTHER" id="PTHR43386:SF2">
    <property type="entry name" value="OLIGOPEPTIDE TRANSPORT SYSTEM PERMEASE PROTEIN OPPC"/>
    <property type="match status" value="1"/>
</dbReference>
<feature type="transmembrane region" description="Helical" evidence="12">
    <location>
        <begin position="138"/>
        <end position="159"/>
    </location>
</feature>
<dbReference type="InterPro" id="IPR035906">
    <property type="entry name" value="MetI-like_sf"/>
</dbReference>
<dbReference type="PANTHER" id="PTHR43386">
    <property type="entry name" value="OLIGOPEPTIDE TRANSPORT SYSTEM PERMEASE PROTEIN APPC"/>
    <property type="match status" value="1"/>
</dbReference>
<feature type="transmembrane region" description="Helical" evidence="12">
    <location>
        <begin position="223"/>
        <end position="248"/>
    </location>
</feature>
<dbReference type="PROSITE" id="PS50928">
    <property type="entry name" value="ABC_TM1"/>
    <property type="match status" value="1"/>
</dbReference>
<protein>
    <recommendedName>
        <fullName evidence="11">Oligopeptide transport system permease protein OppC</fullName>
    </recommendedName>
</protein>
<dbReference type="GO" id="GO:0015833">
    <property type="term" value="P:peptide transport"/>
    <property type="evidence" value="ECO:0007669"/>
    <property type="project" value="UniProtKB-KW"/>
</dbReference>
<evidence type="ECO:0000256" key="5">
    <source>
        <dbReference type="ARBA" id="ARBA00022692"/>
    </source>
</evidence>
<proteinExistence type="inferred from homology"/>
<evidence type="ECO:0000256" key="9">
    <source>
        <dbReference type="ARBA" id="ARBA00023136"/>
    </source>
</evidence>
<dbReference type="InterPro" id="IPR000515">
    <property type="entry name" value="MetI-like"/>
</dbReference>